<evidence type="ECO:0000313" key="8">
    <source>
        <dbReference type="Ensembl" id="ENSFHEP00000002538.1"/>
    </source>
</evidence>
<dbReference type="InterPro" id="IPR013106">
    <property type="entry name" value="Ig_V-set"/>
</dbReference>
<dbReference type="PANTHER" id="PTHR24100:SF151">
    <property type="entry name" value="ICOS LIGAND"/>
    <property type="match status" value="1"/>
</dbReference>
<evidence type="ECO:0000256" key="6">
    <source>
        <dbReference type="ARBA" id="ARBA00023319"/>
    </source>
</evidence>
<dbReference type="SUPFAM" id="SSF48726">
    <property type="entry name" value="Immunoglobulin"/>
    <property type="match status" value="1"/>
</dbReference>
<dbReference type="GO" id="GO:0005102">
    <property type="term" value="F:signaling receptor binding"/>
    <property type="evidence" value="ECO:0007669"/>
    <property type="project" value="TreeGrafter"/>
</dbReference>
<evidence type="ECO:0000256" key="5">
    <source>
        <dbReference type="ARBA" id="ARBA00023180"/>
    </source>
</evidence>
<evidence type="ECO:0000259" key="7">
    <source>
        <dbReference type="PROSITE" id="PS50835"/>
    </source>
</evidence>
<dbReference type="AlphaFoldDB" id="A0A3Q2SSI6"/>
<dbReference type="FunFam" id="2.60.40.10:FF:000142">
    <property type="entry name" value="V-set domain-containing T-cell activation inhibitor 1"/>
    <property type="match status" value="1"/>
</dbReference>
<keyword evidence="9" id="KW-1185">Reference proteome</keyword>
<keyword evidence="6" id="KW-0393">Immunoglobulin domain</keyword>
<dbReference type="Proteomes" id="UP000265000">
    <property type="component" value="Unplaced"/>
</dbReference>
<dbReference type="PROSITE" id="PS50835">
    <property type="entry name" value="IG_LIKE"/>
    <property type="match status" value="1"/>
</dbReference>
<dbReference type="GeneTree" id="ENSGT01090000260338"/>
<dbReference type="Pfam" id="PF07686">
    <property type="entry name" value="V-set"/>
    <property type="match status" value="1"/>
</dbReference>
<evidence type="ECO:0000313" key="9">
    <source>
        <dbReference type="Proteomes" id="UP000265000"/>
    </source>
</evidence>
<evidence type="ECO:0000256" key="1">
    <source>
        <dbReference type="ARBA" id="ARBA00004370"/>
    </source>
</evidence>
<dbReference type="InterPro" id="IPR003599">
    <property type="entry name" value="Ig_sub"/>
</dbReference>
<dbReference type="GO" id="GO:0050852">
    <property type="term" value="P:T cell receptor signaling pathway"/>
    <property type="evidence" value="ECO:0007669"/>
    <property type="project" value="TreeGrafter"/>
</dbReference>
<protein>
    <recommendedName>
        <fullName evidence="7">Ig-like domain-containing protein</fullName>
    </recommendedName>
</protein>
<evidence type="ECO:0000256" key="4">
    <source>
        <dbReference type="ARBA" id="ARBA00023157"/>
    </source>
</evidence>
<dbReference type="GO" id="GO:0050863">
    <property type="term" value="P:regulation of T cell activation"/>
    <property type="evidence" value="ECO:0007669"/>
    <property type="project" value="UniProtKB-ARBA"/>
</dbReference>
<reference evidence="8" key="2">
    <citation type="submission" date="2025-09" db="UniProtKB">
        <authorList>
            <consortium name="Ensembl"/>
        </authorList>
    </citation>
    <scope>IDENTIFICATION</scope>
</reference>
<organism evidence="8 9">
    <name type="scientific">Fundulus heteroclitus</name>
    <name type="common">Killifish</name>
    <name type="synonym">Mummichog</name>
    <dbReference type="NCBI Taxonomy" id="8078"/>
    <lineage>
        <taxon>Eukaryota</taxon>
        <taxon>Metazoa</taxon>
        <taxon>Chordata</taxon>
        <taxon>Craniata</taxon>
        <taxon>Vertebrata</taxon>
        <taxon>Euteleostomi</taxon>
        <taxon>Actinopterygii</taxon>
        <taxon>Neopterygii</taxon>
        <taxon>Teleostei</taxon>
        <taxon>Neoteleostei</taxon>
        <taxon>Acanthomorphata</taxon>
        <taxon>Ovalentaria</taxon>
        <taxon>Atherinomorphae</taxon>
        <taxon>Cyprinodontiformes</taxon>
        <taxon>Fundulidae</taxon>
        <taxon>Fundulus</taxon>
    </lineage>
</organism>
<keyword evidence="4" id="KW-1015">Disulfide bond</keyword>
<dbReference type="InterPro" id="IPR013783">
    <property type="entry name" value="Ig-like_fold"/>
</dbReference>
<evidence type="ECO:0000256" key="2">
    <source>
        <dbReference type="ARBA" id="ARBA00022729"/>
    </source>
</evidence>
<feature type="domain" description="Ig-like" evidence="7">
    <location>
        <begin position="11"/>
        <end position="126"/>
    </location>
</feature>
<sequence length="193" mass="22121">MWQQEWRLIRPERLSNLLLSSCGDPVQLIASVSYDVTLPCHDPNHPLIVVQWNRADLGSAFVLRYRDRRFDEENQHPSFKNRVDLQDRQMKDGNVSLVLENVTANDNGTYECRVQRKGTRERLKISVISLHVLLPGELLLLDQVEADFWFPLGCFYNMAVAAVVGLSSHCCLNTVNPEKLVHSVKLPITQKNQ</sequence>
<comment type="subcellular location">
    <subcellularLocation>
        <location evidence="1">Membrane</location>
    </subcellularLocation>
</comment>
<accession>A0A3Q2SSI6</accession>
<name>A0A3Q2SSI6_FUNHE</name>
<keyword evidence="2" id="KW-0732">Signal</keyword>
<dbReference type="SMART" id="SM00406">
    <property type="entry name" value="IGv"/>
    <property type="match status" value="1"/>
</dbReference>
<dbReference type="GO" id="GO:1903037">
    <property type="term" value="P:regulation of leukocyte cell-cell adhesion"/>
    <property type="evidence" value="ECO:0007669"/>
    <property type="project" value="UniProtKB-ARBA"/>
</dbReference>
<dbReference type="GO" id="GO:0009897">
    <property type="term" value="C:external side of plasma membrane"/>
    <property type="evidence" value="ECO:0007669"/>
    <property type="project" value="TreeGrafter"/>
</dbReference>
<dbReference type="Gene3D" id="2.60.40.10">
    <property type="entry name" value="Immunoglobulins"/>
    <property type="match status" value="1"/>
</dbReference>
<proteinExistence type="predicted"/>
<dbReference type="GO" id="GO:0001817">
    <property type="term" value="P:regulation of cytokine production"/>
    <property type="evidence" value="ECO:0007669"/>
    <property type="project" value="TreeGrafter"/>
</dbReference>
<keyword evidence="3" id="KW-0472">Membrane</keyword>
<reference evidence="8" key="1">
    <citation type="submission" date="2025-08" db="UniProtKB">
        <authorList>
            <consortium name="Ensembl"/>
        </authorList>
    </citation>
    <scope>IDENTIFICATION</scope>
</reference>
<dbReference type="PANTHER" id="PTHR24100">
    <property type="entry name" value="BUTYROPHILIN"/>
    <property type="match status" value="1"/>
</dbReference>
<dbReference type="InterPro" id="IPR050504">
    <property type="entry name" value="IgSF_BTN/MOG"/>
</dbReference>
<dbReference type="SMART" id="SM00409">
    <property type="entry name" value="IG"/>
    <property type="match status" value="1"/>
</dbReference>
<dbReference type="InterPro" id="IPR007110">
    <property type="entry name" value="Ig-like_dom"/>
</dbReference>
<dbReference type="InterPro" id="IPR036179">
    <property type="entry name" value="Ig-like_dom_sf"/>
</dbReference>
<dbReference type="Ensembl" id="ENSFHET00000012064.1">
    <property type="protein sequence ID" value="ENSFHEP00000002538.1"/>
    <property type="gene ID" value="ENSFHEG00000003326.1"/>
</dbReference>
<keyword evidence="5" id="KW-0325">Glycoprotein</keyword>
<evidence type="ECO:0000256" key="3">
    <source>
        <dbReference type="ARBA" id="ARBA00023136"/>
    </source>
</evidence>